<dbReference type="Pfam" id="PF02518">
    <property type="entry name" value="HATPase_c"/>
    <property type="match status" value="1"/>
</dbReference>
<dbReference type="RefSeq" id="WP_179259848.1">
    <property type="nucleotide sequence ID" value="NZ_CP058601.1"/>
</dbReference>
<evidence type="ECO:0000259" key="8">
    <source>
        <dbReference type="PROSITE" id="PS50113"/>
    </source>
</evidence>
<comment type="catalytic activity">
    <reaction evidence="1">
        <text>ATP + protein L-histidine = ADP + protein N-phospho-L-histidine.</text>
        <dbReference type="EC" id="2.7.13.3"/>
    </reaction>
</comment>
<evidence type="ECO:0000256" key="2">
    <source>
        <dbReference type="ARBA" id="ARBA00012438"/>
    </source>
</evidence>
<dbReference type="InterPro" id="IPR036890">
    <property type="entry name" value="HATPase_C_sf"/>
</dbReference>
<gene>
    <name evidence="9" type="ORF">HYG82_04220</name>
</gene>
<dbReference type="NCBIfam" id="TIGR00229">
    <property type="entry name" value="sensory_box"/>
    <property type="match status" value="4"/>
</dbReference>
<keyword evidence="5" id="KW-0418">Kinase</keyword>
<dbReference type="InterPro" id="IPR013656">
    <property type="entry name" value="PAS_4"/>
</dbReference>
<evidence type="ECO:0000256" key="3">
    <source>
        <dbReference type="ARBA" id="ARBA00022553"/>
    </source>
</evidence>
<dbReference type="SUPFAM" id="SSF55785">
    <property type="entry name" value="PYP-like sensor domain (PAS domain)"/>
    <property type="match status" value="4"/>
</dbReference>
<evidence type="ECO:0000313" key="9">
    <source>
        <dbReference type="EMBL" id="QLG48107.1"/>
    </source>
</evidence>
<keyword evidence="10" id="KW-1185">Reference proteome</keyword>
<dbReference type="InterPro" id="IPR036097">
    <property type="entry name" value="HisK_dim/P_sf"/>
</dbReference>
<dbReference type="KEGG" id="haly:HYG82_04220"/>
<dbReference type="Gene3D" id="3.30.450.20">
    <property type="entry name" value="PAS domain"/>
    <property type="match status" value="4"/>
</dbReference>
<dbReference type="SMART" id="SM00086">
    <property type="entry name" value="PAC"/>
    <property type="match status" value="4"/>
</dbReference>
<feature type="domain" description="PAC" evidence="8">
    <location>
        <begin position="213"/>
        <end position="264"/>
    </location>
</feature>
<dbReference type="EMBL" id="CP058601">
    <property type="protein sequence ID" value="QLG48107.1"/>
    <property type="molecule type" value="Genomic_DNA"/>
</dbReference>
<feature type="domain" description="PAC" evidence="8">
    <location>
        <begin position="459"/>
        <end position="510"/>
    </location>
</feature>
<dbReference type="PROSITE" id="PS50112">
    <property type="entry name" value="PAS"/>
    <property type="match status" value="3"/>
</dbReference>
<name>A0A7D5GG70_9EURY</name>
<dbReference type="PROSITE" id="PS50109">
    <property type="entry name" value="HIS_KIN"/>
    <property type="match status" value="1"/>
</dbReference>
<dbReference type="EC" id="2.7.13.3" evidence="2"/>
<dbReference type="Gene3D" id="2.10.70.100">
    <property type="match status" value="1"/>
</dbReference>
<feature type="domain" description="PAC" evidence="8">
    <location>
        <begin position="338"/>
        <end position="390"/>
    </location>
</feature>
<protein>
    <recommendedName>
        <fullName evidence="2">histidine kinase</fullName>
        <ecNumber evidence="2">2.7.13.3</ecNumber>
    </recommendedName>
</protein>
<keyword evidence="3" id="KW-0597">Phosphoprotein</keyword>
<dbReference type="CDD" id="cd00130">
    <property type="entry name" value="PAS"/>
    <property type="match status" value="3"/>
</dbReference>
<dbReference type="SMART" id="SM00091">
    <property type="entry name" value="PAS"/>
    <property type="match status" value="3"/>
</dbReference>
<dbReference type="PRINTS" id="PR00344">
    <property type="entry name" value="BCTRLSENSOR"/>
</dbReference>
<dbReference type="Gene3D" id="3.30.565.10">
    <property type="entry name" value="Histidine kinase-like ATPase, C-terminal domain"/>
    <property type="match status" value="1"/>
</dbReference>
<dbReference type="SMART" id="SM00387">
    <property type="entry name" value="HATPase_c"/>
    <property type="match status" value="1"/>
</dbReference>
<evidence type="ECO:0000259" key="6">
    <source>
        <dbReference type="PROSITE" id="PS50109"/>
    </source>
</evidence>
<dbReference type="InterPro" id="IPR001610">
    <property type="entry name" value="PAC"/>
</dbReference>
<dbReference type="Pfam" id="PF08447">
    <property type="entry name" value="PAS_3"/>
    <property type="match status" value="2"/>
</dbReference>
<dbReference type="Pfam" id="PF08448">
    <property type="entry name" value="PAS_4"/>
    <property type="match status" value="2"/>
</dbReference>
<dbReference type="InterPro" id="IPR013655">
    <property type="entry name" value="PAS_fold_3"/>
</dbReference>
<dbReference type="CDD" id="cd00082">
    <property type="entry name" value="HisKA"/>
    <property type="match status" value="1"/>
</dbReference>
<dbReference type="PROSITE" id="PS50113">
    <property type="entry name" value="PAC"/>
    <property type="match status" value="4"/>
</dbReference>
<dbReference type="InterPro" id="IPR003594">
    <property type="entry name" value="HATPase_dom"/>
</dbReference>
<evidence type="ECO:0000313" key="10">
    <source>
        <dbReference type="Proteomes" id="UP000509241"/>
    </source>
</evidence>
<dbReference type="SUPFAM" id="SSF47384">
    <property type="entry name" value="Homodimeric domain of signal transducing histidine kinase"/>
    <property type="match status" value="1"/>
</dbReference>
<evidence type="ECO:0000259" key="7">
    <source>
        <dbReference type="PROSITE" id="PS50112"/>
    </source>
</evidence>
<feature type="domain" description="Histidine kinase" evidence="6">
    <location>
        <begin position="514"/>
        <end position="721"/>
    </location>
</feature>
<dbReference type="AlphaFoldDB" id="A0A7D5GG70"/>
<evidence type="ECO:0000256" key="1">
    <source>
        <dbReference type="ARBA" id="ARBA00000085"/>
    </source>
</evidence>
<evidence type="ECO:0000256" key="5">
    <source>
        <dbReference type="ARBA" id="ARBA00022777"/>
    </source>
</evidence>
<feature type="domain" description="PAS" evidence="7">
    <location>
        <begin position="265"/>
        <end position="335"/>
    </location>
</feature>
<dbReference type="InterPro" id="IPR000700">
    <property type="entry name" value="PAS-assoc_C"/>
</dbReference>
<feature type="domain" description="PAS" evidence="7">
    <location>
        <begin position="384"/>
        <end position="457"/>
    </location>
</feature>
<dbReference type="InterPro" id="IPR035965">
    <property type="entry name" value="PAS-like_dom_sf"/>
</dbReference>
<dbReference type="OrthoDB" id="8127at2157"/>
<reference evidence="9 10" key="1">
    <citation type="submission" date="2020-07" db="EMBL/GenBank/DDBJ databases">
        <authorList>
            <person name="Cui H."/>
        </authorList>
    </citation>
    <scope>NUCLEOTIDE SEQUENCE [LARGE SCALE GENOMIC DNA]</scope>
    <source>
        <strain evidence="9 10">YPL8</strain>
    </source>
</reference>
<keyword evidence="4" id="KW-0808">Transferase</keyword>
<accession>A0A7D5GG70</accession>
<dbReference type="SUPFAM" id="SSF55874">
    <property type="entry name" value="ATPase domain of HSP90 chaperone/DNA topoisomerase II/histidine kinase"/>
    <property type="match status" value="1"/>
</dbReference>
<sequence>MFDSDIPGEPESILDRFVDTLPGLAYRCDPEPPWEMMFLKGQVETLTGYPSAAFERGEITYGNLVEQDDREALTQDVMEGIGAQRQFSVSYRIKTRSGDTKHVFERGVPVVDDGEVKALEGIIIDITQQKAYEQRLKRQNDLFAHTQKMAAVGGWEIDPRTDDLRWTDQVNRIHGLPIDESPSIEDAIDFYHPEDQPIIRQAVDGAIHDGEPFEHELRIITRHDEQRWVRTKGVPRLEDGEVVRIRGAIQDITDRRKREQSLRDEQAFTKSIFEALPDLLYTFDEEGSFTRWNDQFRRATGYTDEEIAEMGPLDFIAEQDRGRVRKHIEKVLVGDETTTVEGRLKTKNGDLIPYEFTGAPMMDEEGTLTELVGVGRDISGRIERQRQFEAVFNNTYQFTGLLNLDGTIMEPNEAGLSFANADRQEAIGTKLWEVLDLRTDEGRESVRQGVEKAKAGGSYQDELRVQDTDKEAVIDFSIRPITDADGEINLLVAEGTDITGLKDRERLLRVLHRLLRHNIRNDLTVIRGYSDTLQETLSDEKLIEYADRVDDAAENLLTTTEKAKQMVDVILDHAGDTNLDLGAVVKSVAEQLQERYPAASVDVSIEDTVVVTSDIWVETVFEQFIENGIEHNTASSPRVEVRVFERNGEGCVEIADNGSGISEDEWLMVDEEVRDEPSQLQHGSGIGLLLAQWSVHKFGGSLQHRKRDGGGSVVTVRFPFD</sequence>
<evidence type="ECO:0000256" key="4">
    <source>
        <dbReference type="ARBA" id="ARBA00022679"/>
    </source>
</evidence>
<dbReference type="InterPro" id="IPR052162">
    <property type="entry name" value="Sensor_kinase/Photoreceptor"/>
</dbReference>
<organism evidence="9 10">
    <name type="scientific">Natrinema halophilum</name>
    <dbReference type="NCBI Taxonomy" id="1699371"/>
    <lineage>
        <taxon>Archaea</taxon>
        <taxon>Methanobacteriati</taxon>
        <taxon>Methanobacteriota</taxon>
        <taxon>Stenosarchaea group</taxon>
        <taxon>Halobacteria</taxon>
        <taxon>Halobacteriales</taxon>
        <taxon>Natrialbaceae</taxon>
        <taxon>Natrinema</taxon>
    </lineage>
</organism>
<dbReference type="PANTHER" id="PTHR43304:SF1">
    <property type="entry name" value="PAC DOMAIN-CONTAINING PROTEIN"/>
    <property type="match status" value="1"/>
</dbReference>
<dbReference type="GeneID" id="56032469"/>
<dbReference type="Proteomes" id="UP000509241">
    <property type="component" value="Chromosome"/>
</dbReference>
<dbReference type="InterPro" id="IPR003661">
    <property type="entry name" value="HisK_dim/P_dom"/>
</dbReference>
<proteinExistence type="predicted"/>
<dbReference type="GO" id="GO:0000155">
    <property type="term" value="F:phosphorelay sensor kinase activity"/>
    <property type="evidence" value="ECO:0007669"/>
    <property type="project" value="InterPro"/>
</dbReference>
<feature type="domain" description="PAC" evidence="8">
    <location>
        <begin position="87"/>
        <end position="138"/>
    </location>
</feature>
<feature type="domain" description="PAS" evidence="7">
    <location>
        <begin position="166"/>
        <end position="210"/>
    </location>
</feature>
<dbReference type="PANTHER" id="PTHR43304">
    <property type="entry name" value="PHYTOCHROME-LIKE PROTEIN CPH1"/>
    <property type="match status" value="1"/>
</dbReference>
<dbReference type="InterPro" id="IPR005467">
    <property type="entry name" value="His_kinase_dom"/>
</dbReference>
<dbReference type="InterPro" id="IPR004358">
    <property type="entry name" value="Sig_transdc_His_kin-like_C"/>
</dbReference>
<dbReference type="InterPro" id="IPR000014">
    <property type="entry name" value="PAS"/>
</dbReference>